<dbReference type="Proteomes" id="UP000276133">
    <property type="component" value="Unassembled WGS sequence"/>
</dbReference>
<protein>
    <submittedName>
        <fullName evidence="1">Uncharacterized protein</fullName>
    </submittedName>
</protein>
<comment type="caution">
    <text evidence="1">The sequence shown here is derived from an EMBL/GenBank/DDBJ whole genome shotgun (WGS) entry which is preliminary data.</text>
</comment>
<sequence>MTSMKFNIGQTLWSVASLKQIDYFKKHWKTLARLIWLCEQDDKNNVYNFSVKKNIFQDQKKRTKLKKRKNKKLRKLIEQIVEIWLNILNLNQWFLGDDSIFSRAYGYLTRGR</sequence>
<gene>
    <name evidence="1" type="ORF">BpHYR1_007596</name>
</gene>
<organism evidence="1 2">
    <name type="scientific">Brachionus plicatilis</name>
    <name type="common">Marine rotifer</name>
    <name type="synonym">Brachionus muelleri</name>
    <dbReference type="NCBI Taxonomy" id="10195"/>
    <lineage>
        <taxon>Eukaryota</taxon>
        <taxon>Metazoa</taxon>
        <taxon>Spiralia</taxon>
        <taxon>Gnathifera</taxon>
        <taxon>Rotifera</taxon>
        <taxon>Eurotatoria</taxon>
        <taxon>Monogononta</taxon>
        <taxon>Pseudotrocha</taxon>
        <taxon>Ploima</taxon>
        <taxon>Brachionidae</taxon>
        <taxon>Brachionus</taxon>
    </lineage>
</organism>
<dbReference type="AlphaFoldDB" id="A0A3M7R1W0"/>
<accession>A0A3M7R1W0</accession>
<evidence type="ECO:0000313" key="2">
    <source>
        <dbReference type="Proteomes" id="UP000276133"/>
    </source>
</evidence>
<reference evidence="1 2" key="1">
    <citation type="journal article" date="2018" name="Sci. Rep.">
        <title>Genomic signatures of local adaptation to the degree of environmental predictability in rotifers.</title>
        <authorList>
            <person name="Franch-Gras L."/>
            <person name="Hahn C."/>
            <person name="Garcia-Roger E.M."/>
            <person name="Carmona M.J."/>
            <person name="Serra M."/>
            <person name="Gomez A."/>
        </authorList>
    </citation>
    <scope>NUCLEOTIDE SEQUENCE [LARGE SCALE GENOMIC DNA]</scope>
    <source>
        <strain evidence="1">HYR1</strain>
    </source>
</reference>
<keyword evidence="2" id="KW-1185">Reference proteome</keyword>
<dbReference type="EMBL" id="REGN01004474">
    <property type="protein sequence ID" value="RNA17341.1"/>
    <property type="molecule type" value="Genomic_DNA"/>
</dbReference>
<name>A0A3M7R1W0_BRAPC</name>
<evidence type="ECO:0000313" key="1">
    <source>
        <dbReference type="EMBL" id="RNA17341.1"/>
    </source>
</evidence>
<proteinExistence type="predicted"/>